<gene>
    <name evidence="2" type="ORF">PY650_29640</name>
</gene>
<reference evidence="2" key="1">
    <citation type="submission" date="2023-06" db="EMBL/GenBank/DDBJ databases">
        <title>Phylogenetic Diversity of Rhizobium strains.</title>
        <authorList>
            <person name="Moura F.T."/>
            <person name="Helene L.C.F."/>
            <person name="Hungria M."/>
        </authorList>
    </citation>
    <scope>NUCLEOTIDE SEQUENCE</scope>
    <source>
        <strain evidence="2">CCGE524</strain>
    </source>
</reference>
<keyword evidence="3" id="KW-1185">Reference proteome</keyword>
<organism evidence="2 3">
    <name type="scientific">Rhizobium calliandrae</name>
    <dbReference type="NCBI Taxonomy" id="1312182"/>
    <lineage>
        <taxon>Bacteria</taxon>
        <taxon>Pseudomonadati</taxon>
        <taxon>Pseudomonadota</taxon>
        <taxon>Alphaproteobacteria</taxon>
        <taxon>Hyphomicrobiales</taxon>
        <taxon>Rhizobiaceae</taxon>
        <taxon>Rhizobium/Agrobacterium group</taxon>
        <taxon>Rhizobium</taxon>
    </lineage>
</organism>
<protein>
    <submittedName>
        <fullName evidence="2">DUF427 domain-containing protein</fullName>
    </submittedName>
</protein>
<dbReference type="PANTHER" id="PTHR34310">
    <property type="entry name" value="DUF427 DOMAIN PROTEIN (AFU_ORTHOLOGUE AFUA_3G02220)"/>
    <property type="match status" value="1"/>
</dbReference>
<comment type="caution">
    <text evidence="2">The sequence shown here is derived from an EMBL/GenBank/DDBJ whole genome shotgun (WGS) entry which is preliminary data.</text>
</comment>
<dbReference type="Gene3D" id="2.170.150.40">
    <property type="entry name" value="Domain of unknown function (DUF427)"/>
    <property type="match status" value="1"/>
</dbReference>
<dbReference type="EMBL" id="JARFYN010000057">
    <property type="protein sequence ID" value="MDL2409712.1"/>
    <property type="molecule type" value="Genomic_DNA"/>
</dbReference>
<dbReference type="InterPro" id="IPR007361">
    <property type="entry name" value="DUF427"/>
</dbReference>
<feature type="domain" description="DUF427" evidence="1">
    <location>
        <begin position="3"/>
        <end position="88"/>
    </location>
</feature>
<sequence length="93" mass="10293">MATATWNGTVIAKSDKTVVVEGNHYFPPESVNTQYLTRSATTSRCPWKGLANYYSLIVDGKTNEDAAWYYAHPSDAAAAIKGYVAFWRGVDVR</sequence>
<accession>A0ABT7KNJ6</accession>
<dbReference type="Proteomes" id="UP001172630">
    <property type="component" value="Unassembled WGS sequence"/>
</dbReference>
<name>A0ABT7KNJ6_9HYPH</name>
<dbReference type="InterPro" id="IPR038694">
    <property type="entry name" value="DUF427_sf"/>
</dbReference>
<dbReference type="Pfam" id="PF04248">
    <property type="entry name" value="NTP_transf_9"/>
    <property type="match status" value="1"/>
</dbReference>
<dbReference type="RefSeq" id="WP_285883316.1">
    <property type="nucleotide sequence ID" value="NZ_JARFYN010000057.1"/>
</dbReference>
<evidence type="ECO:0000313" key="2">
    <source>
        <dbReference type="EMBL" id="MDL2409712.1"/>
    </source>
</evidence>
<evidence type="ECO:0000259" key="1">
    <source>
        <dbReference type="Pfam" id="PF04248"/>
    </source>
</evidence>
<proteinExistence type="predicted"/>
<evidence type="ECO:0000313" key="3">
    <source>
        <dbReference type="Proteomes" id="UP001172630"/>
    </source>
</evidence>
<dbReference type="PANTHER" id="PTHR34310:SF5">
    <property type="entry name" value="DUF427 DOMAIN PROTEIN (AFU_ORTHOLOGUE AFUA_3G02220)"/>
    <property type="match status" value="1"/>
</dbReference>